<feature type="region of interest" description="Disordered" evidence="5">
    <location>
        <begin position="96"/>
        <end position="141"/>
    </location>
</feature>
<evidence type="ECO:0000313" key="8">
    <source>
        <dbReference type="Proteomes" id="UP000285146"/>
    </source>
</evidence>
<dbReference type="PANTHER" id="PTHR20930">
    <property type="entry name" value="OVARIAN CARCINOMA ANTIGEN CA125-RELATED"/>
    <property type="match status" value="1"/>
</dbReference>
<feature type="compositionally biased region" description="Acidic residues" evidence="5">
    <location>
        <begin position="823"/>
        <end position="848"/>
    </location>
</feature>
<dbReference type="Pfam" id="PF00569">
    <property type="entry name" value="ZZ"/>
    <property type="match status" value="2"/>
</dbReference>
<sequence>MASSAPATPDTLVTLKVNFQGSTRRFKLPLRDVGASSLEDKIRASLCISPEAHATFERYSDSASSYVVLDPSNISVWKQLYRAAKAKQKLKLRVTLSDSDDEDKGPKPVTVEDEPEHEEPEREPEPEPENHDLAQSKAEAPVIPTVPSEAAAIVRALPEASAAPVVNNTAASEDLSMDRFKALDQRLEKAMSQLQLGMERFERSSPISQALSEVTQPCESTTPGYVAPKSANFAVCCNTCDRTIPDAHYHCSTCDGGDFDLCSDCVDQGFTCYSADHWLIKRFVSGDAIVVSTTEKIAPKPKPKEAEGVQQPSFIVSGPASMRYSHVSTRTCNCCVQELPDKEFLHCTSCDDFDLCKACFIGDAHGHHPKHGFTPAVEGTPVGSEISKRLAPGRNQRHHAICDGCEKFIFGIRHKCLDCPDWDYCSDCVVNAGFVHPNHRFVPIYEQMADARVRTASRPVHYGICCDGPLCNDTLKAYIAGDRYKCTVCHDTDFCAGCEASPANTHNKTHPLIKFKTPVRRVEVTTKGEDENGQKMPVMGDRVLRSRKSTSSRATETVSNNIAPSSVHTVVDVKPVAEEAQAEVQKETASVPPTRNDWLKAGQLTIQERLREKLRQQEAHLRAPQEQPLPEAATPQGQDSDENLADKLVAVFERDTIVDGTVLAPNQVFEQTWVLRNAGDVQWPAGCSVKFVGGDYMGHIDPSHPARLHDLVSASESTVCYNSVAPGQQFSFTVLLRTPAREGKFISYWRLTTTDGHKFGHRLWCDVSVQAPKAVEETKEEIPAVVEKKEQAEPVPESSQMIFPKLEKESPEASSQDIKSEAAEVEEEADDFEDCGEDDSWAESDDAFLTDEEYDILDASDEEYLDEQKKTLRK</sequence>
<dbReference type="GO" id="GO:0008270">
    <property type="term" value="F:zinc ion binding"/>
    <property type="evidence" value="ECO:0007669"/>
    <property type="project" value="UniProtKB-KW"/>
</dbReference>
<dbReference type="InterPro" id="IPR043145">
    <property type="entry name" value="Znf_ZZ_sf"/>
</dbReference>
<dbReference type="SMART" id="SM00291">
    <property type="entry name" value="ZnF_ZZ"/>
    <property type="match status" value="4"/>
</dbReference>
<dbReference type="SUPFAM" id="SSF57850">
    <property type="entry name" value="RING/U-box"/>
    <property type="match status" value="4"/>
</dbReference>
<dbReference type="Gene3D" id="2.60.40.10">
    <property type="entry name" value="Immunoglobulins"/>
    <property type="match status" value="1"/>
</dbReference>
<evidence type="ECO:0000256" key="3">
    <source>
        <dbReference type="ARBA" id="ARBA00022833"/>
    </source>
</evidence>
<dbReference type="OrthoDB" id="661148at2759"/>
<dbReference type="CDD" id="cd02340">
    <property type="entry name" value="ZZ_NBR1_like"/>
    <property type="match status" value="2"/>
</dbReference>
<feature type="domain" description="ZZ-type" evidence="6">
    <location>
        <begin position="466"/>
        <end position="520"/>
    </location>
</feature>
<reference evidence="7 8" key="1">
    <citation type="submission" date="2015-09" db="EMBL/GenBank/DDBJ databases">
        <title>Host preference determinants of Valsa canker pathogens revealed by comparative genomics.</title>
        <authorList>
            <person name="Yin Z."/>
            <person name="Huang L."/>
        </authorList>
    </citation>
    <scope>NUCLEOTIDE SEQUENCE [LARGE SCALE GENOMIC DNA]</scope>
    <source>
        <strain evidence="7 8">SXYLt</strain>
    </source>
</reference>
<dbReference type="AlphaFoldDB" id="A0A423WXE5"/>
<evidence type="ECO:0000256" key="2">
    <source>
        <dbReference type="ARBA" id="ARBA00022771"/>
    </source>
</evidence>
<keyword evidence="2 4" id="KW-0863">Zinc-finger</keyword>
<dbReference type="EMBL" id="LKEB01000035">
    <property type="protein sequence ID" value="ROW08128.1"/>
    <property type="molecule type" value="Genomic_DNA"/>
</dbReference>
<dbReference type="PROSITE" id="PS50135">
    <property type="entry name" value="ZF_ZZ_2"/>
    <property type="match status" value="1"/>
</dbReference>
<evidence type="ECO:0000256" key="1">
    <source>
        <dbReference type="ARBA" id="ARBA00022723"/>
    </source>
</evidence>
<feature type="compositionally biased region" description="Basic and acidic residues" evidence="5">
    <location>
        <begin position="119"/>
        <end position="134"/>
    </location>
</feature>
<dbReference type="Proteomes" id="UP000285146">
    <property type="component" value="Unassembled WGS sequence"/>
</dbReference>
<dbReference type="Gene3D" id="3.30.60.90">
    <property type="match status" value="4"/>
</dbReference>
<dbReference type="STRING" id="1230097.A0A423WXE5"/>
<proteinExistence type="predicted"/>
<dbReference type="InterPro" id="IPR032350">
    <property type="entry name" value="Nbr1_FW"/>
</dbReference>
<dbReference type="InterPro" id="IPR013783">
    <property type="entry name" value="Ig-like_fold"/>
</dbReference>
<evidence type="ECO:0000256" key="5">
    <source>
        <dbReference type="SAM" id="MobiDB-lite"/>
    </source>
</evidence>
<name>A0A423WXE5_9PEZI</name>
<protein>
    <recommendedName>
        <fullName evidence="6">ZZ-type domain-containing protein</fullName>
    </recommendedName>
</protein>
<keyword evidence="3" id="KW-0862">Zinc</keyword>
<evidence type="ECO:0000313" key="7">
    <source>
        <dbReference type="EMBL" id="ROW08128.1"/>
    </source>
</evidence>
<keyword evidence="1" id="KW-0479">Metal-binding</keyword>
<dbReference type="CDD" id="cd14947">
    <property type="entry name" value="NBR1_like"/>
    <property type="match status" value="1"/>
</dbReference>
<evidence type="ECO:0000259" key="6">
    <source>
        <dbReference type="PROSITE" id="PS50135"/>
    </source>
</evidence>
<feature type="region of interest" description="Disordered" evidence="5">
    <location>
        <begin position="618"/>
        <end position="640"/>
    </location>
</feature>
<dbReference type="PANTHER" id="PTHR20930:SF0">
    <property type="entry name" value="PROTEIN ILRUN"/>
    <property type="match status" value="1"/>
</dbReference>
<dbReference type="InParanoid" id="A0A423WXE5"/>
<organism evidence="7 8">
    <name type="scientific">Cytospora leucostoma</name>
    <dbReference type="NCBI Taxonomy" id="1230097"/>
    <lineage>
        <taxon>Eukaryota</taxon>
        <taxon>Fungi</taxon>
        <taxon>Dikarya</taxon>
        <taxon>Ascomycota</taxon>
        <taxon>Pezizomycotina</taxon>
        <taxon>Sordariomycetes</taxon>
        <taxon>Sordariomycetidae</taxon>
        <taxon>Diaporthales</taxon>
        <taxon>Cytosporaceae</taxon>
        <taxon>Cytospora</taxon>
    </lineage>
</organism>
<dbReference type="InterPro" id="IPR000433">
    <property type="entry name" value="Znf_ZZ"/>
</dbReference>
<dbReference type="CDD" id="cd02249">
    <property type="entry name" value="ZZ"/>
    <property type="match status" value="1"/>
</dbReference>
<gene>
    <name evidence="7" type="ORF">VPNG_06913</name>
</gene>
<comment type="caution">
    <text evidence="7">The sequence shown here is derived from an EMBL/GenBank/DDBJ whole genome shotgun (WGS) entry which is preliminary data.</text>
</comment>
<keyword evidence="8" id="KW-1185">Reference proteome</keyword>
<dbReference type="Pfam" id="PF16158">
    <property type="entry name" value="N_BRCA1_IG"/>
    <property type="match status" value="1"/>
</dbReference>
<accession>A0A423WXE5</accession>
<feature type="region of interest" description="Disordered" evidence="5">
    <location>
        <begin position="786"/>
        <end position="848"/>
    </location>
</feature>
<evidence type="ECO:0000256" key="4">
    <source>
        <dbReference type="PROSITE-ProRule" id="PRU00228"/>
    </source>
</evidence>